<keyword evidence="2" id="KW-1185">Reference proteome</keyword>
<feature type="non-terminal residue" evidence="1">
    <location>
        <position position="1"/>
    </location>
</feature>
<dbReference type="PANTHER" id="PTHR43668:SF2">
    <property type="entry name" value="ALLANTOINASE"/>
    <property type="match status" value="1"/>
</dbReference>
<dbReference type="InterPro" id="IPR011059">
    <property type="entry name" value="Metal-dep_hydrolase_composite"/>
</dbReference>
<dbReference type="PANTHER" id="PTHR43668">
    <property type="entry name" value="ALLANTOINASE"/>
    <property type="match status" value="1"/>
</dbReference>
<evidence type="ECO:0000313" key="1">
    <source>
        <dbReference type="EMBL" id="RPB26089.1"/>
    </source>
</evidence>
<dbReference type="AlphaFoldDB" id="A0A3N4LWY1"/>
<accession>A0A3N4LWY1</accession>
<dbReference type="GO" id="GO:0005737">
    <property type="term" value="C:cytoplasm"/>
    <property type="evidence" value="ECO:0007669"/>
    <property type="project" value="TreeGrafter"/>
</dbReference>
<dbReference type="GO" id="GO:0004038">
    <property type="term" value="F:allantoinase activity"/>
    <property type="evidence" value="ECO:0007669"/>
    <property type="project" value="TreeGrafter"/>
</dbReference>
<reference evidence="1 2" key="1">
    <citation type="journal article" date="2018" name="Nat. Ecol. Evol.">
        <title>Pezizomycetes genomes reveal the molecular basis of ectomycorrhizal truffle lifestyle.</title>
        <authorList>
            <person name="Murat C."/>
            <person name="Payen T."/>
            <person name="Noel B."/>
            <person name="Kuo A."/>
            <person name="Morin E."/>
            <person name="Chen J."/>
            <person name="Kohler A."/>
            <person name="Krizsan K."/>
            <person name="Balestrini R."/>
            <person name="Da Silva C."/>
            <person name="Montanini B."/>
            <person name="Hainaut M."/>
            <person name="Levati E."/>
            <person name="Barry K.W."/>
            <person name="Belfiori B."/>
            <person name="Cichocki N."/>
            <person name="Clum A."/>
            <person name="Dockter R.B."/>
            <person name="Fauchery L."/>
            <person name="Guy J."/>
            <person name="Iotti M."/>
            <person name="Le Tacon F."/>
            <person name="Lindquist E.A."/>
            <person name="Lipzen A."/>
            <person name="Malagnac F."/>
            <person name="Mello A."/>
            <person name="Molinier V."/>
            <person name="Miyauchi S."/>
            <person name="Poulain J."/>
            <person name="Riccioni C."/>
            <person name="Rubini A."/>
            <person name="Sitrit Y."/>
            <person name="Splivallo R."/>
            <person name="Traeger S."/>
            <person name="Wang M."/>
            <person name="Zifcakova L."/>
            <person name="Wipf D."/>
            <person name="Zambonelli A."/>
            <person name="Paolocci F."/>
            <person name="Nowrousian M."/>
            <person name="Ottonello S."/>
            <person name="Baldrian P."/>
            <person name="Spatafora J.W."/>
            <person name="Henrissat B."/>
            <person name="Nagy L.G."/>
            <person name="Aury J.M."/>
            <person name="Wincker P."/>
            <person name="Grigoriev I.V."/>
            <person name="Bonfante P."/>
            <person name="Martin F.M."/>
        </authorList>
    </citation>
    <scope>NUCLEOTIDE SEQUENCE [LARGE SCALE GENOMIC DNA]</scope>
    <source>
        <strain evidence="1 2">ATCC MYA-4762</strain>
    </source>
</reference>
<dbReference type="Proteomes" id="UP000267821">
    <property type="component" value="Unassembled WGS sequence"/>
</dbReference>
<evidence type="ECO:0000313" key="2">
    <source>
        <dbReference type="Proteomes" id="UP000267821"/>
    </source>
</evidence>
<proteinExistence type="predicted"/>
<dbReference type="EMBL" id="ML121535">
    <property type="protein sequence ID" value="RPB26089.1"/>
    <property type="molecule type" value="Genomic_DNA"/>
</dbReference>
<dbReference type="InterPro" id="IPR050138">
    <property type="entry name" value="DHOase/Allantoinase_Hydrolase"/>
</dbReference>
<dbReference type="InParanoid" id="A0A3N4LWY1"/>
<gene>
    <name evidence="1" type="ORF">L211DRAFT_757280</name>
</gene>
<dbReference type="STRING" id="1051890.A0A3N4LWY1"/>
<protein>
    <submittedName>
        <fullName evidence="1">Uncharacterized protein</fullName>
    </submittedName>
</protein>
<dbReference type="Gene3D" id="3.20.20.140">
    <property type="entry name" value="Metal-dependent hydrolases"/>
    <property type="match status" value="1"/>
</dbReference>
<feature type="non-terminal residue" evidence="1">
    <location>
        <position position="59"/>
    </location>
</feature>
<sequence length="59" mass="6339">GLSGLWTEGRPRGVTLEDISRWTAYATAKQVGLLGQKGALEAGWDADVCIFDPEASFKV</sequence>
<name>A0A3N4LWY1_9PEZI</name>
<dbReference type="GO" id="GO:0006145">
    <property type="term" value="P:purine nucleobase catabolic process"/>
    <property type="evidence" value="ECO:0007669"/>
    <property type="project" value="TreeGrafter"/>
</dbReference>
<organism evidence="1 2">
    <name type="scientific">Terfezia boudieri ATCC MYA-4762</name>
    <dbReference type="NCBI Taxonomy" id="1051890"/>
    <lineage>
        <taxon>Eukaryota</taxon>
        <taxon>Fungi</taxon>
        <taxon>Dikarya</taxon>
        <taxon>Ascomycota</taxon>
        <taxon>Pezizomycotina</taxon>
        <taxon>Pezizomycetes</taxon>
        <taxon>Pezizales</taxon>
        <taxon>Pezizaceae</taxon>
        <taxon>Terfezia</taxon>
    </lineage>
</organism>
<dbReference type="SUPFAM" id="SSF51338">
    <property type="entry name" value="Composite domain of metallo-dependent hydrolases"/>
    <property type="match status" value="1"/>
</dbReference>
<dbReference type="OrthoDB" id="10258955at2759"/>